<organism evidence="3 4">
    <name type="scientific">Stylosanthes scabra</name>
    <dbReference type="NCBI Taxonomy" id="79078"/>
    <lineage>
        <taxon>Eukaryota</taxon>
        <taxon>Viridiplantae</taxon>
        <taxon>Streptophyta</taxon>
        <taxon>Embryophyta</taxon>
        <taxon>Tracheophyta</taxon>
        <taxon>Spermatophyta</taxon>
        <taxon>Magnoliopsida</taxon>
        <taxon>eudicotyledons</taxon>
        <taxon>Gunneridae</taxon>
        <taxon>Pentapetalae</taxon>
        <taxon>rosids</taxon>
        <taxon>fabids</taxon>
        <taxon>Fabales</taxon>
        <taxon>Fabaceae</taxon>
        <taxon>Papilionoideae</taxon>
        <taxon>50 kb inversion clade</taxon>
        <taxon>dalbergioids sensu lato</taxon>
        <taxon>Dalbergieae</taxon>
        <taxon>Pterocarpus clade</taxon>
        <taxon>Stylosanthes</taxon>
    </lineage>
</organism>
<dbReference type="EMBL" id="JASCZI010001793">
    <property type="protein sequence ID" value="MED6115484.1"/>
    <property type="molecule type" value="Genomic_DNA"/>
</dbReference>
<keyword evidence="4" id="KW-1185">Reference proteome</keyword>
<evidence type="ECO:0000313" key="4">
    <source>
        <dbReference type="Proteomes" id="UP001341840"/>
    </source>
</evidence>
<keyword evidence="2" id="KW-0812">Transmembrane</keyword>
<feature type="compositionally biased region" description="Pro residues" evidence="1">
    <location>
        <begin position="37"/>
        <end position="49"/>
    </location>
</feature>
<feature type="region of interest" description="Disordered" evidence="1">
    <location>
        <begin position="1"/>
        <end position="63"/>
    </location>
</feature>
<gene>
    <name evidence="3" type="ORF">PIB30_091045</name>
</gene>
<reference evidence="3 4" key="1">
    <citation type="journal article" date="2023" name="Plants (Basel)">
        <title>Bridging the Gap: Combining Genomics and Transcriptomics Approaches to Understand Stylosanthes scabra, an Orphan Legume from the Brazilian Caatinga.</title>
        <authorList>
            <person name="Ferreira-Neto J.R.C."/>
            <person name="da Silva M.D."/>
            <person name="Binneck E."/>
            <person name="de Melo N.F."/>
            <person name="da Silva R.H."/>
            <person name="de Melo A.L.T.M."/>
            <person name="Pandolfi V."/>
            <person name="Bustamante F.O."/>
            <person name="Brasileiro-Vidal A.C."/>
            <person name="Benko-Iseppon A.M."/>
        </authorList>
    </citation>
    <scope>NUCLEOTIDE SEQUENCE [LARGE SCALE GENOMIC DNA]</scope>
    <source>
        <tissue evidence="3">Leaves</tissue>
    </source>
</reference>
<evidence type="ECO:0000256" key="1">
    <source>
        <dbReference type="SAM" id="MobiDB-lite"/>
    </source>
</evidence>
<evidence type="ECO:0000256" key="2">
    <source>
        <dbReference type="SAM" id="Phobius"/>
    </source>
</evidence>
<evidence type="ECO:0000313" key="3">
    <source>
        <dbReference type="EMBL" id="MED6115484.1"/>
    </source>
</evidence>
<comment type="caution">
    <text evidence="3">The sequence shown here is derived from an EMBL/GenBank/DDBJ whole genome shotgun (WGS) entry which is preliminary data.</text>
</comment>
<keyword evidence="2" id="KW-1133">Transmembrane helix</keyword>
<feature type="compositionally biased region" description="Basic and acidic residues" evidence="1">
    <location>
        <begin position="1"/>
        <end position="12"/>
    </location>
</feature>
<keyword evidence="2" id="KW-0472">Membrane</keyword>
<dbReference type="Proteomes" id="UP001341840">
    <property type="component" value="Unassembled WGS sequence"/>
</dbReference>
<feature type="transmembrane region" description="Helical" evidence="2">
    <location>
        <begin position="72"/>
        <end position="92"/>
    </location>
</feature>
<sequence>MIETREKERERGTVTPSRSCAARPRCRASRWWNPLRSPQPTPSLPPSKPPELRPFDNSPEARHRSSSSAVRYGTLFTTIIFFIFSIFSIQPISQAAGIDPSSRLTAKPIRCRSVFTLHRCITRSADFQIRFPIFPPSLTSDASFLLQVEAARQLQAGLQRHRQLLPNHG</sequence>
<proteinExistence type="predicted"/>
<accession>A0ABU6QUX3</accession>
<feature type="compositionally biased region" description="Basic and acidic residues" evidence="1">
    <location>
        <begin position="50"/>
        <end position="63"/>
    </location>
</feature>
<name>A0ABU6QUX3_9FABA</name>
<protein>
    <submittedName>
        <fullName evidence="3">Uncharacterized protein</fullName>
    </submittedName>
</protein>